<dbReference type="SMART" id="SM01059">
    <property type="entry name" value="CAT"/>
    <property type="match status" value="1"/>
</dbReference>
<dbReference type="PIRSF" id="PIRSF000440">
    <property type="entry name" value="CAT"/>
    <property type="match status" value="1"/>
</dbReference>
<organism evidence="2 3">
    <name type="scientific">Flavobacterium segetis</name>
    <dbReference type="NCBI Taxonomy" id="271157"/>
    <lineage>
        <taxon>Bacteria</taxon>
        <taxon>Pseudomonadati</taxon>
        <taxon>Bacteroidota</taxon>
        <taxon>Flavobacteriia</taxon>
        <taxon>Flavobacteriales</taxon>
        <taxon>Flavobacteriaceae</taxon>
        <taxon>Flavobacterium</taxon>
    </lineage>
</organism>
<dbReference type="Gene3D" id="3.30.559.10">
    <property type="entry name" value="Chloramphenicol acetyltransferase-like domain"/>
    <property type="match status" value="1"/>
</dbReference>
<dbReference type="PANTHER" id="PTHR38474">
    <property type="entry name" value="SLR0299 PROTEIN"/>
    <property type="match status" value="1"/>
</dbReference>
<dbReference type="Proteomes" id="UP000184036">
    <property type="component" value="Unassembled WGS sequence"/>
</dbReference>
<feature type="active site" description="Proton acceptor" evidence="1">
    <location>
        <position position="186"/>
    </location>
</feature>
<dbReference type="PANTHER" id="PTHR38474:SF1">
    <property type="entry name" value="SLR0299 PROTEIN"/>
    <property type="match status" value="1"/>
</dbReference>
<dbReference type="OrthoDB" id="9801766at2"/>
<dbReference type="RefSeq" id="WP_072993786.1">
    <property type="nucleotide sequence ID" value="NZ_FQWE01000012.1"/>
</dbReference>
<dbReference type="InterPro" id="IPR023213">
    <property type="entry name" value="CAT-like_dom_sf"/>
</dbReference>
<dbReference type="AlphaFoldDB" id="A0A1M5JRT2"/>
<dbReference type="Pfam" id="PF00302">
    <property type="entry name" value="CAT"/>
    <property type="match status" value="1"/>
</dbReference>
<dbReference type="InterPro" id="IPR001707">
    <property type="entry name" value="Cmp_AcTrfase"/>
</dbReference>
<keyword evidence="3" id="KW-1185">Reference proteome</keyword>
<dbReference type="SUPFAM" id="SSF52777">
    <property type="entry name" value="CoA-dependent acyltransferases"/>
    <property type="match status" value="1"/>
</dbReference>
<dbReference type="GO" id="GO:0008811">
    <property type="term" value="F:chloramphenicol O-acetyltransferase activity"/>
    <property type="evidence" value="ECO:0007669"/>
    <property type="project" value="InterPro"/>
</dbReference>
<evidence type="ECO:0000256" key="1">
    <source>
        <dbReference type="PIRSR" id="PIRSR000440-1"/>
    </source>
</evidence>
<dbReference type="STRING" id="271157.SAMN05444396_11242"/>
<dbReference type="EMBL" id="FQWE01000012">
    <property type="protein sequence ID" value="SHG43254.1"/>
    <property type="molecule type" value="Genomic_DNA"/>
</dbReference>
<reference evidence="3" key="1">
    <citation type="submission" date="2016-11" db="EMBL/GenBank/DDBJ databases">
        <authorList>
            <person name="Varghese N."/>
            <person name="Submissions S."/>
        </authorList>
    </citation>
    <scope>NUCLEOTIDE SEQUENCE [LARGE SCALE GENOMIC DNA]</scope>
    <source>
        <strain evidence="3">DSM 19741</strain>
    </source>
</reference>
<name>A0A1M5JRT2_9FLAO</name>
<protein>
    <submittedName>
        <fullName evidence="2">Chloramphenicol O-acetyltransferase type A</fullName>
    </submittedName>
</protein>
<evidence type="ECO:0000313" key="3">
    <source>
        <dbReference type="Proteomes" id="UP000184036"/>
    </source>
</evidence>
<keyword evidence="2" id="KW-0808">Transferase</keyword>
<sequence length="207" mass="24255">MKTILDLENWNRKEHFEFFSQFEEPFFSITCTIDMTKAYKKAKELDIPFFIYYLHKSILAINNIENFKYRIEDGKVYCYDEIHASATIMRADHTFGFSLMQYAENSTDFKKMAQNEIARIQQTPGLFTREFPLNVIHFSAIPWINFTGLTHSRNYSFPDSCPKISYGKLMSTGIEKSISMTIVAHHALVDGYHMGLFIEELQRLLNI</sequence>
<evidence type="ECO:0000313" key="2">
    <source>
        <dbReference type="EMBL" id="SHG43254.1"/>
    </source>
</evidence>
<accession>A0A1M5JRT2</accession>
<gene>
    <name evidence="2" type="ORF">SAMN05444396_11242</name>
</gene>
<proteinExistence type="predicted"/>